<evidence type="ECO:0000313" key="5">
    <source>
        <dbReference type="Proteomes" id="UP000567885"/>
    </source>
</evidence>
<dbReference type="PANTHER" id="PTHR37013:SF3">
    <property type="entry name" value="INTEGRAL MEMBRANE PROTEIN (AFU_ORTHOLOGUE AFUA_1G05950)"/>
    <property type="match status" value="1"/>
</dbReference>
<organism evidence="4 5">
    <name type="scientific">Fusarium heterosporum</name>
    <dbReference type="NCBI Taxonomy" id="42747"/>
    <lineage>
        <taxon>Eukaryota</taxon>
        <taxon>Fungi</taxon>
        <taxon>Dikarya</taxon>
        <taxon>Ascomycota</taxon>
        <taxon>Pezizomycotina</taxon>
        <taxon>Sordariomycetes</taxon>
        <taxon>Hypocreomycetidae</taxon>
        <taxon>Hypocreales</taxon>
        <taxon>Nectriaceae</taxon>
        <taxon>Fusarium</taxon>
        <taxon>Fusarium heterosporum species complex</taxon>
    </lineage>
</organism>
<reference evidence="4 5" key="1">
    <citation type="submission" date="2020-05" db="EMBL/GenBank/DDBJ databases">
        <title>Identification and distribution of gene clusters putatively required for synthesis of sphingolipid metabolism inhibitors in phylogenetically diverse species of the filamentous fungus Fusarium.</title>
        <authorList>
            <person name="Kim H.-S."/>
            <person name="Busman M."/>
            <person name="Brown D.W."/>
            <person name="Divon H."/>
            <person name="Uhlig S."/>
            <person name="Proctor R.H."/>
        </authorList>
    </citation>
    <scope>NUCLEOTIDE SEQUENCE [LARGE SCALE GENOMIC DNA]</scope>
    <source>
        <strain evidence="4 5">NRRL 20693</strain>
    </source>
</reference>
<gene>
    <name evidence="4" type="ORF">FHETE_453</name>
</gene>
<comment type="caution">
    <text evidence="4">The sequence shown here is derived from an EMBL/GenBank/DDBJ whole genome shotgun (WGS) entry which is preliminary data.</text>
</comment>
<feature type="transmembrane region" description="Helical" evidence="2">
    <location>
        <begin position="58"/>
        <end position="76"/>
    </location>
</feature>
<evidence type="ECO:0000256" key="1">
    <source>
        <dbReference type="SAM" id="MobiDB-lite"/>
    </source>
</evidence>
<dbReference type="Pfam" id="PF24802">
    <property type="entry name" value="DUF7703"/>
    <property type="match status" value="1"/>
</dbReference>
<feature type="transmembrane region" description="Helical" evidence="2">
    <location>
        <begin position="119"/>
        <end position="143"/>
    </location>
</feature>
<evidence type="ECO:0000256" key="2">
    <source>
        <dbReference type="SAM" id="Phobius"/>
    </source>
</evidence>
<feature type="region of interest" description="Disordered" evidence="1">
    <location>
        <begin position="299"/>
        <end position="325"/>
    </location>
</feature>
<keyword evidence="2" id="KW-0812">Transmembrane</keyword>
<proteinExistence type="predicted"/>
<dbReference type="Proteomes" id="UP000567885">
    <property type="component" value="Unassembled WGS sequence"/>
</dbReference>
<feature type="domain" description="DUF7703" evidence="3">
    <location>
        <begin position="25"/>
        <end position="254"/>
    </location>
</feature>
<dbReference type="EMBL" id="JAAGWQ010000006">
    <property type="protein sequence ID" value="KAF5680328.1"/>
    <property type="molecule type" value="Genomic_DNA"/>
</dbReference>
<name>A0A8H5X3Q5_FUSHE</name>
<keyword evidence="2" id="KW-0472">Membrane</keyword>
<evidence type="ECO:0000259" key="3">
    <source>
        <dbReference type="Pfam" id="PF24802"/>
    </source>
</evidence>
<feature type="transmembrane region" description="Helical" evidence="2">
    <location>
        <begin position="25"/>
        <end position="46"/>
    </location>
</feature>
<protein>
    <recommendedName>
        <fullName evidence="3">DUF7703 domain-containing protein</fullName>
    </recommendedName>
</protein>
<dbReference type="OrthoDB" id="405906at2759"/>
<feature type="transmembrane region" description="Helical" evidence="2">
    <location>
        <begin position="88"/>
        <end position="107"/>
    </location>
</feature>
<dbReference type="PANTHER" id="PTHR37013">
    <property type="entry name" value="INTEGRAL MEMBRANE PROTEIN (AFU_ORTHOLOGUE AFUA_1G05950)-RELATED"/>
    <property type="match status" value="1"/>
</dbReference>
<feature type="transmembrane region" description="Helical" evidence="2">
    <location>
        <begin position="163"/>
        <end position="181"/>
    </location>
</feature>
<feature type="transmembrane region" description="Helical" evidence="2">
    <location>
        <begin position="201"/>
        <end position="222"/>
    </location>
</feature>
<evidence type="ECO:0000313" key="4">
    <source>
        <dbReference type="EMBL" id="KAF5680328.1"/>
    </source>
</evidence>
<keyword evidence="5" id="KW-1185">Reference proteome</keyword>
<accession>A0A8H5X3Q5</accession>
<sequence>MSSSRRVDAMHKVTANNGRYTPETILIIVCATVSLYNGIELLALILTSSRRRNDLYSWSLAVASFGVLPYATGWVVRYLNLVGDIPNMLINDIGWILLTTGQAFVLYSRLDLLVKSATVLMIAKWMIIINAIIWHGTVTVLLFTVNTQHKLDHSGAFVKVQKIQLTFFCLQNFILSGLYLWKTTDIIKRKETEIPIPAIIWQLFAINVMIVIVDIILLAVGFTDNFLWQQGLKAVAYSVKLKAEFAVLGKLGDYVHRGGELVCSERPMFGFVEMEPDPPPKTNPPQPTAIPTATHLERARQQSTASAAGSACNREGMSDDITVDDSNRVKMRALGKGKGKCEDGCCKQGVPDSV</sequence>
<keyword evidence="2" id="KW-1133">Transmembrane helix</keyword>
<dbReference type="InterPro" id="IPR056120">
    <property type="entry name" value="DUF7703"/>
</dbReference>
<dbReference type="AlphaFoldDB" id="A0A8H5X3Q5"/>